<dbReference type="Pfam" id="PF07394">
    <property type="entry name" value="DUF1501"/>
    <property type="match status" value="1"/>
</dbReference>
<gene>
    <name evidence="1" type="ORF">FTW19_14695</name>
</gene>
<evidence type="ECO:0000313" key="2">
    <source>
        <dbReference type="Proteomes" id="UP000321820"/>
    </source>
</evidence>
<evidence type="ECO:0000313" key="1">
    <source>
        <dbReference type="EMBL" id="QEE29132.1"/>
    </source>
</evidence>
<dbReference type="InterPro" id="IPR006311">
    <property type="entry name" value="TAT_signal"/>
</dbReference>
<dbReference type="OrthoDB" id="9779968at2"/>
<dbReference type="EMBL" id="CP042806">
    <property type="protein sequence ID" value="QEE29132.1"/>
    <property type="molecule type" value="Genomic_DNA"/>
</dbReference>
<sequence>MRITRRGFVKGGALALVGTSTIPSFLTRSVMAEVTTASANKKKLVVLFQRGAADGLNIVVPYREKNYYTMRPSLAIKPEQILDLDGFFGLHPSMASFKPLYEQGHLAIVHATGSPDMTRSHFDAQDFMESGTPGLKATADGWLNRALQEEKLREESPFRAVALGGQVPRTLQGKLPAIAISNLQDFSVGGRGPNPSPMSNAFQQMYADSVDAVLHGTGQETFEAVRMLKSADPAHYTPANGAAYPNTPFGNSMKQIAQLLKANLGVEAAFADIGDWDTHQNQGNVNGRLANRLKEFSDSIAAFWKDMGDDTENITLVTMSEFGRTARQNGTGGTDHGHGNVMFVLGGNVKGGKVYGRWPGLENEQLNEGRDLAVTTDFRRVLGEAAYKTLGAKDLKLVFPNANVQSQQFLNFL</sequence>
<dbReference type="Proteomes" id="UP000321820">
    <property type="component" value="Chromosome"/>
</dbReference>
<dbReference type="PANTHER" id="PTHR43737">
    <property type="entry name" value="BLL7424 PROTEIN"/>
    <property type="match status" value="1"/>
</dbReference>
<organism evidence="1 2">
    <name type="scientific">Terriglobus albidus</name>
    <dbReference type="NCBI Taxonomy" id="1592106"/>
    <lineage>
        <taxon>Bacteria</taxon>
        <taxon>Pseudomonadati</taxon>
        <taxon>Acidobacteriota</taxon>
        <taxon>Terriglobia</taxon>
        <taxon>Terriglobales</taxon>
        <taxon>Acidobacteriaceae</taxon>
        <taxon>Terriglobus</taxon>
    </lineage>
</organism>
<reference evidence="1 2" key="1">
    <citation type="submission" date="2019-08" db="EMBL/GenBank/DDBJ databases">
        <title>Complete genome sequence of Terriglobus albidus strain ORNL.</title>
        <authorList>
            <person name="Podar M."/>
        </authorList>
    </citation>
    <scope>NUCLEOTIDE SEQUENCE [LARGE SCALE GENOMIC DNA]</scope>
    <source>
        <strain evidence="1 2">ORNL</strain>
    </source>
</reference>
<dbReference type="KEGG" id="talb:FTW19_14695"/>
<dbReference type="AlphaFoldDB" id="A0A5B9EAG9"/>
<dbReference type="InterPro" id="IPR010869">
    <property type="entry name" value="DUF1501"/>
</dbReference>
<accession>A0A5B9EAG9</accession>
<dbReference type="RefSeq" id="WP_147648330.1">
    <property type="nucleotide sequence ID" value="NZ_CP042806.1"/>
</dbReference>
<proteinExistence type="predicted"/>
<protein>
    <submittedName>
        <fullName evidence="1">DUF1501 domain-containing protein</fullName>
    </submittedName>
</protein>
<name>A0A5B9EAG9_9BACT</name>
<dbReference type="PANTHER" id="PTHR43737:SF1">
    <property type="entry name" value="DUF1501 DOMAIN-CONTAINING PROTEIN"/>
    <property type="match status" value="1"/>
</dbReference>
<keyword evidence="2" id="KW-1185">Reference proteome</keyword>
<dbReference type="PROSITE" id="PS51318">
    <property type="entry name" value="TAT"/>
    <property type="match status" value="1"/>
</dbReference>